<dbReference type="Gene3D" id="3.50.50.60">
    <property type="entry name" value="FAD/NAD(P)-binding domain"/>
    <property type="match status" value="1"/>
</dbReference>
<protein>
    <recommendedName>
        <fullName evidence="3">2-polyprenyl-6-methoxyphenol hydroxylase-like FAD-dependent oxidoreductase</fullName>
    </recommendedName>
</protein>
<dbReference type="AlphaFoldDB" id="A0A4R3XS15"/>
<organism evidence="1 2">
    <name type="scientific">Sulfurirhabdus autotrophica</name>
    <dbReference type="NCBI Taxonomy" id="1706046"/>
    <lineage>
        <taxon>Bacteria</taxon>
        <taxon>Pseudomonadati</taxon>
        <taxon>Pseudomonadota</taxon>
        <taxon>Betaproteobacteria</taxon>
        <taxon>Nitrosomonadales</taxon>
        <taxon>Sulfuricellaceae</taxon>
        <taxon>Sulfurirhabdus</taxon>
    </lineage>
</organism>
<accession>A0A4R3XS15</accession>
<dbReference type="Proteomes" id="UP000295367">
    <property type="component" value="Unassembled WGS sequence"/>
</dbReference>
<dbReference type="OrthoDB" id="9790035at2"/>
<comment type="caution">
    <text evidence="1">The sequence shown here is derived from an EMBL/GenBank/DDBJ whole genome shotgun (WGS) entry which is preliminary data.</text>
</comment>
<gene>
    <name evidence="1" type="ORF">EDC63_13226</name>
</gene>
<dbReference type="SUPFAM" id="SSF51905">
    <property type="entry name" value="FAD/NAD(P)-binding domain"/>
    <property type="match status" value="1"/>
</dbReference>
<dbReference type="InterPro" id="IPR036188">
    <property type="entry name" value="FAD/NAD-bd_sf"/>
</dbReference>
<reference evidence="1 2" key="1">
    <citation type="submission" date="2019-03" db="EMBL/GenBank/DDBJ databases">
        <title>Genomic Encyclopedia of Type Strains, Phase IV (KMG-IV): sequencing the most valuable type-strain genomes for metagenomic binning, comparative biology and taxonomic classification.</title>
        <authorList>
            <person name="Goeker M."/>
        </authorList>
    </citation>
    <scope>NUCLEOTIDE SEQUENCE [LARGE SCALE GENOMIC DNA]</scope>
    <source>
        <strain evidence="1 2">DSM 100309</strain>
    </source>
</reference>
<evidence type="ECO:0000313" key="2">
    <source>
        <dbReference type="Proteomes" id="UP000295367"/>
    </source>
</evidence>
<dbReference type="EMBL" id="SMCO01000032">
    <property type="protein sequence ID" value="TCV79981.1"/>
    <property type="molecule type" value="Genomic_DNA"/>
</dbReference>
<evidence type="ECO:0000313" key="1">
    <source>
        <dbReference type="EMBL" id="TCV79981.1"/>
    </source>
</evidence>
<sequence length="257" mass="28472">MSRLAVILGASISGLLAARALAPHFEKIILLERDTLPAKAEYRSGTAQAQHAHILLWRGLIGLEQLFSGFTDTLINAGGVMTNATRDWYTLFPMGAFPHFDSDYEFLCASRSLIEHTLRTTLLEQYSNITIQDNTAVTGVKLSADVPPQISLLPVGEKTTPANWTADLVVDATGRNSRAPNWLLQQGFGNVRETMVKPYLGYATRLYKKVSMHAGIRATVVMAKDPDMTRGGVLFPIENDQYICTLYGFSKDYPPYR</sequence>
<evidence type="ECO:0008006" key="3">
    <source>
        <dbReference type="Google" id="ProtNLM"/>
    </source>
</evidence>
<name>A0A4R3XS15_9PROT</name>
<dbReference type="RefSeq" id="WP_124946105.1">
    <property type="nucleotide sequence ID" value="NZ_BHVT01000026.1"/>
</dbReference>
<proteinExistence type="predicted"/>
<keyword evidence="2" id="KW-1185">Reference proteome</keyword>